<accession>A0A831JQ80</accession>
<dbReference type="AlphaFoldDB" id="A0A831JQ80"/>
<feature type="coiled-coil region" evidence="1">
    <location>
        <begin position="27"/>
        <end position="75"/>
    </location>
</feature>
<dbReference type="EMBL" id="DRCV01000012">
    <property type="protein sequence ID" value="HDK37437.1"/>
    <property type="molecule type" value="Genomic_DNA"/>
</dbReference>
<organism evidence="2">
    <name type="scientific">Thiolapillus brandeum</name>
    <dbReference type="NCBI Taxonomy" id="1076588"/>
    <lineage>
        <taxon>Bacteria</taxon>
        <taxon>Pseudomonadati</taxon>
        <taxon>Pseudomonadota</taxon>
        <taxon>Gammaproteobacteria</taxon>
        <taxon>Chromatiales</taxon>
        <taxon>Sedimenticolaceae</taxon>
        <taxon>Thiolapillus</taxon>
    </lineage>
</organism>
<sequence>MAKKKTPARKKQVTELSSTELYRLAKKREQEELQKTLEANKARLAALRAKRRDLIAKHKKELRKLDTEIARLSGKSPAR</sequence>
<reference evidence="2" key="1">
    <citation type="journal article" date="2020" name="mSystems">
        <title>Genome- and Community-Level Interaction Insights into Carbon Utilization and Element Cycling Functions of Hydrothermarchaeota in Hydrothermal Sediment.</title>
        <authorList>
            <person name="Zhou Z."/>
            <person name="Liu Y."/>
            <person name="Xu W."/>
            <person name="Pan J."/>
            <person name="Luo Z.H."/>
            <person name="Li M."/>
        </authorList>
    </citation>
    <scope>NUCLEOTIDE SEQUENCE [LARGE SCALE GENOMIC DNA]</scope>
    <source>
        <strain evidence="2">HyVt-26</strain>
    </source>
</reference>
<gene>
    <name evidence="2" type="ORF">ENG92_00255</name>
</gene>
<comment type="caution">
    <text evidence="2">The sequence shown here is derived from an EMBL/GenBank/DDBJ whole genome shotgun (WGS) entry which is preliminary data.</text>
</comment>
<keyword evidence="1" id="KW-0175">Coiled coil</keyword>
<feature type="non-terminal residue" evidence="2">
    <location>
        <position position="79"/>
    </location>
</feature>
<protein>
    <submittedName>
        <fullName evidence="2">Uncharacterized protein</fullName>
    </submittedName>
</protein>
<evidence type="ECO:0000313" key="2">
    <source>
        <dbReference type="EMBL" id="HDK37437.1"/>
    </source>
</evidence>
<name>A0A831JQ80_9GAMM</name>
<evidence type="ECO:0000256" key="1">
    <source>
        <dbReference type="SAM" id="Coils"/>
    </source>
</evidence>
<dbReference type="Proteomes" id="UP000885822">
    <property type="component" value="Unassembled WGS sequence"/>
</dbReference>
<proteinExistence type="predicted"/>